<evidence type="ECO:0000313" key="1">
    <source>
        <dbReference type="EMBL" id="KAL0994821.1"/>
    </source>
</evidence>
<dbReference type="EMBL" id="JAGEUA010000003">
    <property type="protein sequence ID" value="KAL0994821.1"/>
    <property type="molecule type" value="Genomic_DNA"/>
</dbReference>
<sequence length="68" mass="7549">MFLHDCHDSSEPVGCALHGSFLVGHSLPLLLQLKLASALTGAHAPELLAPPLWQMNRRRRRSRSPTPR</sequence>
<gene>
    <name evidence="1" type="ORF">UPYG_G00127580</name>
</gene>
<name>A0ABD0XTU9_UMBPY</name>
<protein>
    <submittedName>
        <fullName evidence="1">Uncharacterized protein</fullName>
    </submittedName>
</protein>
<accession>A0ABD0XTU9</accession>
<proteinExistence type="predicted"/>
<dbReference type="Proteomes" id="UP001557470">
    <property type="component" value="Unassembled WGS sequence"/>
</dbReference>
<keyword evidence="2" id="KW-1185">Reference proteome</keyword>
<reference evidence="1 2" key="1">
    <citation type="submission" date="2024-06" db="EMBL/GenBank/DDBJ databases">
        <authorList>
            <person name="Pan Q."/>
            <person name="Wen M."/>
            <person name="Jouanno E."/>
            <person name="Zahm M."/>
            <person name="Klopp C."/>
            <person name="Cabau C."/>
            <person name="Louis A."/>
            <person name="Berthelot C."/>
            <person name="Parey E."/>
            <person name="Roest Crollius H."/>
            <person name="Montfort J."/>
            <person name="Robinson-Rechavi M."/>
            <person name="Bouchez O."/>
            <person name="Lampietro C."/>
            <person name="Lopez Roques C."/>
            <person name="Donnadieu C."/>
            <person name="Postlethwait J."/>
            <person name="Bobe J."/>
            <person name="Verreycken H."/>
            <person name="Guiguen Y."/>
        </authorList>
    </citation>
    <scope>NUCLEOTIDE SEQUENCE [LARGE SCALE GENOMIC DNA]</scope>
    <source>
        <strain evidence="1">Up_M1</strain>
        <tissue evidence="1">Testis</tissue>
    </source>
</reference>
<organism evidence="1 2">
    <name type="scientific">Umbra pygmaea</name>
    <name type="common">Eastern mudminnow</name>
    <dbReference type="NCBI Taxonomy" id="75934"/>
    <lineage>
        <taxon>Eukaryota</taxon>
        <taxon>Metazoa</taxon>
        <taxon>Chordata</taxon>
        <taxon>Craniata</taxon>
        <taxon>Vertebrata</taxon>
        <taxon>Euteleostomi</taxon>
        <taxon>Actinopterygii</taxon>
        <taxon>Neopterygii</taxon>
        <taxon>Teleostei</taxon>
        <taxon>Protacanthopterygii</taxon>
        <taxon>Esociformes</taxon>
        <taxon>Umbridae</taxon>
        <taxon>Umbra</taxon>
    </lineage>
</organism>
<dbReference type="AlphaFoldDB" id="A0ABD0XTU9"/>
<comment type="caution">
    <text evidence="1">The sequence shown here is derived from an EMBL/GenBank/DDBJ whole genome shotgun (WGS) entry which is preliminary data.</text>
</comment>
<evidence type="ECO:0000313" key="2">
    <source>
        <dbReference type="Proteomes" id="UP001557470"/>
    </source>
</evidence>